<dbReference type="EMBL" id="QGTL01000002">
    <property type="protein sequence ID" value="PWV78963.1"/>
    <property type="molecule type" value="Genomic_DNA"/>
</dbReference>
<feature type="domain" description="Amine oxidase" evidence="1">
    <location>
        <begin position="26"/>
        <end position="321"/>
    </location>
</feature>
<dbReference type="GO" id="GO:0016491">
    <property type="term" value="F:oxidoreductase activity"/>
    <property type="evidence" value="ECO:0007669"/>
    <property type="project" value="InterPro"/>
</dbReference>
<accession>A0A317NVP3</accession>
<proteinExistence type="predicted"/>
<organism evidence="2 3">
    <name type="scientific">Nocardia neocaledoniensis</name>
    <dbReference type="NCBI Taxonomy" id="236511"/>
    <lineage>
        <taxon>Bacteria</taxon>
        <taxon>Bacillati</taxon>
        <taxon>Actinomycetota</taxon>
        <taxon>Actinomycetes</taxon>
        <taxon>Mycobacteriales</taxon>
        <taxon>Nocardiaceae</taxon>
        <taxon>Nocardia</taxon>
    </lineage>
</organism>
<evidence type="ECO:0000259" key="1">
    <source>
        <dbReference type="Pfam" id="PF01593"/>
    </source>
</evidence>
<dbReference type="Proteomes" id="UP000246410">
    <property type="component" value="Unassembled WGS sequence"/>
</dbReference>
<dbReference type="Pfam" id="PF01593">
    <property type="entry name" value="Amino_oxidase"/>
    <property type="match status" value="1"/>
</dbReference>
<evidence type="ECO:0000313" key="2">
    <source>
        <dbReference type="EMBL" id="PWV78963.1"/>
    </source>
</evidence>
<dbReference type="RefSeq" id="WP_110036177.1">
    <property type="nucleotide sequence ID" value="NZ_QGTL01000002.1"/>
</dbReference>
<dbReference type="SUPFAM" id="SSF51905">
    <property type="entry name" value="FAD/NAD(P)-binding domain"/>
    <property type="match status" value="1"/>
</dbReference>
<dbReference type="Gene3D" id="1.10.405.20">
    <property type="match status" value="1"/>
</dbReference>
<dbReference type="InterPro" id="IPR036188">
    <property type="entry name" value="FAD/NAD-bd_sf"/>
</dbReference>
<dbReference type="InterPro" id="IPR002937">
    <property type="entry name" value="Amino_oxidase"/>
</dbReference>
<protein>
    <submittedName>
        <fullName evidence="2">Putative NAD/FAD-binding protein</fullName>
    </submittedName>
</protein>
<evidence type="ECO:0000313" key="3">
    <source>
        <dbReference type="Proteomes" id="UP000246410"/>
    </source>
</evidence>
<dbReference type="AlphaFoldDB" id="A0A317NVP3"/>
<dbReference type="Gene3D" id="3.50.50.60">
    <property type="entry name" value="FAD/NAD(P)-binding domain"/>
    <property type="match status" value="1"/>
</dbReference>
<sequence length="453" mass="49108">MIDNRPSGQTAAEHGRRRIAVIGSGVAGLTAAWVLARTCDVVLYEADTRLGGHAHTHQVNSRADGTGDRLGVDSGFIVHNDRTYPTLLRLFDEVGARTQDSDMSMSIRCDGCGLEYAGAKGLRGLFPRPGAALNGRYLRMFAEIGRFHRLARAELDSAGDDARTLGEFVRAGAFSAYFTAHFLVPLVAAVWSCPPDLALRYPARYLFTFLDHHGMLTVFGSPTWRTVVGGSATYVRAVAAGVQEVRAGTPVRTVHRGGSSVTVRDDADRVDEFDAAVIATHPGQALRLLDTPTWTESSILAALTYSTNHTVLHTDESVLPRRAAARASWNYRLPQCDSSPNRVLVSYDLSRLHRLPATADRRFLVTLGDGDRVAPDAVLATMTYEHPQYTPGSMTARRRLPEIGDRVVAFAGAYHGWGFHEDGALSGLRAAERVGGHWPVRPAPVSVGVEVAT</sequence>
<dbReference type="PANTHER" id="PTHR42923:SF17">
    <property type="entry name" value="AMINE OXIDASE DOMAIN-CONTAINING PROTEIN"/>
    <property type="match status" value="1"/>
</dbReference>
<comment type="caution">
    <text evidence="2">The sequence shown here is derived from an EMBL/GenBank/DDBJ whole genome shotgun (WGS) entry which is preliminary data.</text>
</comment>
<keyword evidence="3" id="KW-1185">Reference proteome</keyword>
<gene>
    <name evidence="2" type="ORF">DFR69_10221</name>
</gene>
<name>A0A317NVP3_9NOCA</name>
<dbReference type="InterPro" id="IPR050464">
    <property type="entry name" value="Zeta_carotene_desat/Oxidored"/>
</dbReference>
<dbReference type="Gene3D" id="3.30.70.1990">
    <property type="match status" value="1"/>
</dbReference>
<reference evidence="2 3" key="1">
    <citation type="submission" date="2018-05" db="EMBL/GenBank/DDBJ databases">
        <title>Genomic Encyclopedia of Type Strains, Phase IV (KMG-IV): sequencing the most valuable type-strain genomes for metagenomic binning, comparative biology and taxonomic classification.</title>
        <authorList>
            <person name="Goeker M."/>
        </authorList>
    </citation>
    <scope>NUCLEOTIDE SEQUENCE [LARGE SCALE GENOMIC DNA]</scope>
    <source>
        <strain evidence="2 3">DSM 44717</strain>
    </source>
</reference>
<dbReference type="PANTHER" id="PTHR42923">
    <property type="entry name" value="PROTOPORPHYRINOGEN OXIDASE"/>
    <property type="match status" value="1"/>
</dbReference>